<name>A0A1J4KYW9_9EUKA</name>
<dbReference type="Proteomes" id="UP000179807">
    <property type="component" value="Unassembled WGS sequence"/>
</dbReference>
<accession>A0A1J4KYW9</accession>
<dbReference type="SUPFAM" id="SSF54001">
    <property type="entry name" value="Cysteine proteinases"/>
    <property type="match status" value="1"/>
</dbReference>
<evidence type="ECO:0000313" key="4">
    <source>
        <dbReference type="Proteomes" id="UP000179807"/>
    </source>
</evidence>
<dbReference type="Gene3D" id="3.90.70.10">
    <property type="entry name" value="Cysteine proteinases"/>
    <property type="match status" value="1"/>
</dbReference>
<dbReference type="GO" id="GO:0004843">
    <property type="term" value="F:cysteine-type deubiquitinase activity"/>
    <property type="evidence" value="ECO:0007669"/>
    <property type="project" value="InterPro"/>
</dbReference>
<gene>
    <name evidence="3" type="ORF">TRFO_41829</name>
</gene>
<feature type="compositionally biased region" description="Basic and acidic residues" evidence="1">
    <location>
        <begin position="150"/>
        <end position="171"/>
    </location>
</feature>
<dbReference type="GO" id="GO:0031647">
    <property type="term" value="P:regulation of protein stability"/>
    <property type="evidence" value="ECO:0007669"/>
    <property type="project" value="TreeGrafter"/>
</dbReference>
<dbReference type="OrthoDB" id="289038at2759"/>
<dbReference type="InterPro" id="IPR050164">
    <property type="entry name" value="Peptidase_C19"/>
</dbReference>
<dbReference type="InterPro" id="IPR001394">
    <property type="entry name" value="Peptidase_C19_UCH"/>
</dbReference>
<dbReference type="GeneID" id="94848700"/>
<reference evidence="3" key="1">
    <citation type="submission" date="2016-10" db="EMBL/GenBank/DDBJ databases">
        <authorList>
            <person name="Benchimol M."/>
            <person name="Almeida L.G."/>
            <person name="Vasconcelos A.T."/>
            <person name="Perreira-Neves A."/>
            <person name="Rosa I.A."/>
            <person name="Tasca T."/>
            <person name="Bogo M.R."/>
            <person name="de Souza W."/>
        </authorList>
    </citation>
    <scope>NUCLEOTIDE SEQUENCE [LARGE SCALE GENOMIC DNA]</scope>
    <source>
        <strain evidence="3">K</strain>
    </source>
</reference>
<dbReference type="GO" id="GO:0005829">
    <property type="term" value="C:cytosol"/>
    <property type="evidence" value="ECO:0007669"/>
    <property type="project" value="TreeGrafter"/>
</dbReference>
<evidence type="ECO:0000256" key="1">
    <source>
        <dbReference type="SAM" id="MobiDB-lite"/>
    </source>
</evidence>
<dbReference type="GO" id="GO:0016579">
    <property type="term" value="P:protein deubiquitination"/>
    <property type="evidence" value="ECO:0007669"/>
    <property type="project" value="InterPro"/>
</dbReference>
<dbReference type="EMBL" id="MLAK01000113">
    <property type="protein sequence ID" value="OHT16354.1"/>
    <property type="molecule type" value="Genomic_DNA"/>
</dbReference>
<dbReference type="InterPro" id="IPR038765">
    <property type="entry name" value="Papain-like_cys_pep_sf"/>
</dbReference>
<feature type="region of interest" description="Disordered" evidence="1">
    <location>
        <begin position="144"/>
        <end position="246"/>
    </location>
</feature>
<dbReference type="InterPro" id="IPR028889">
    <property type="entry name" value="USP"/>
</dbReference>
<sequence length="683" mass="79349">MSFDFTVGFPLKQVISSVDPIEVELTSIDGITFYISVIFRNHRLSILGVKLRADPIEKLPITTFIEIMIKNNVKNSENYISNEVTFWPDCYTETLYPGTIKLSEISEYLSNNGKKLKFYLSLKIMENPKQLKVPNTEVIMTEDIQSSDSIDSKSVESDQKKSDYIFREQTEKNNYLMKKRKKPPILNLSHSDSSEDSQTEHLPSNSNSDYSAKNKNISNSNKNTNSTYTSTSTSTSNSAPNSISNENSNQISIETENDNCFLDECNQAKQYFIGIKNNQLLNNQDSLYLNSVFQILFHLPIFRKLVYEFHSEKDNNYKNMIPYNLQKLFYELDLASCNKKYRKKNNDLKNKNKITDFISSDYFINSLGWNQNDFFTQHSIHDFFRILFSSFNDQKILEIFKGTLVQTISQNSIQNTAQMNIKGKNGHSLTKSNEDFFNISLNIKGFNSIEESLSRFTSKESINRKSDGKNNGLTIQTTFVTLPIVLQIFLNRLEYDSHEDTNKINGQVRFPLNLDMNKFVIPNDQNLNYIYTLYCVLVHEGDPLDGGKYYTYINHFDFNKNKKSQQNEEIKSKNNEVIHESNSLKEESDRNTKEGDDFINQWLLFDNEIVKQTTENNAIEKNFGGDEVNTSAVMLIYVRNDSLQRIFDVDFTFLHYLNRKTQIIQKKSQSIKERSIEMYFHLL</sequence>
<dbReference type="PROSITE" id="PS50235">
    <property type="entry name" value="USP_3"/>
    <property type="match status" value="1"/>
</dbReference>
<dbReference type="PANTHER" id="PTHR24006:SF644">
    <property type="entry name" value="UBIQUITIN CARBOXYL-TERMINAL HYDROLASE 7"/>
    <property type="match status" value="1"/>
</dbReference>
<dbReference type="AlphaFoldDB" id="A0A1J4KYW9"/>
<dbReference type="VEuPathDB" id="TrichDB:TRFO_41829"/>
<dbReference type="GO" id="GO:0005634">
    <property type="term" value="C:nucleus"/>
    <property type="evidence" value="ECO:0007669"/>
    <property type="project" value="TreeGrafter"/>
</dbReference>
<proteinExistence type="predicted"/>
<protein>
    <recommendedName>
        <fullName evidence="2">USP domain-containing protein</fullName>
    </recommendedName>
</protein>
<evidence type="ECO:0000313" key="3">
    <source>
        <dbReference type="EMBL" id="OHT16354.1"/>
    </source>
</evidence>
<feature type="domain" description="USP" evidence="2">
    <location>
        <begin position="278"/>
        <end position="640"/>
    </location>
</feature>
<dbReference type="PANTHER" id="PTHR24006">
    <property type="entry name" value="UBIQUITIN CARBOXYL-TERMINAL HYDROLASE"/>
    <property type="match status" value="1"/>
</dbReference>
<feature type="compositionally biased region" description="Low complexity" evidence="1">
    <location>
        <begin position="210"/>
        <end position="246"/>
    </location>
</feature>
<evidence type="ECO:0000259" key="2">
    <source>
        <dbReference type="PROSITE" id="PS50235"/>
    </source>
</evidence>
<organism evidence="3 4">
    <name type="scientific">Tritrichomonas foetus</name>
    <dbReference type="NCBI Taxonomy" id="1144522"/>
    <lineage>
        <taxon>Eukaryota</taxon>
        <taxon>Metamonada</taxon>
        <taxon>Parabasalia</taxon>
        <taxon>Tritrichomonadida</taxon>
        <taxon>Tritrichomonadidae</taxon>
        <taxon>Tritrichomonas</taxon>
    </lineage>
</organism>
<dbReference type="Pfam" id="PF00443">
    <property type="entry name" value="UCH"/>
    <property type="match status" value="1"/>
</dbReference>
<feature type="compositionally biased region" description="Polar residues" evidence="1">
    <location>
        <begin position="200"/>
        <end position="209"/>
    </location>
</feature>
<comment type="caution">
    <text evidence="3">The sequence shown here is derived from an EMBL/GenBank/DDBJ whole genome shotgun (WGS) entry which is preliminary data.</text>
</comment>
<dbReference type="RefSeq" id="XP_068369490.1">
    <property type="nucleotide sequence ID" value="XM_068513996.1"/>
</dbReference>
<keyword evidence="4" id="KW-1185">Reference proteome</keyword>